<organism evidence="2 3">
    <name type="scientific">Vanilla planifolia</name>
    <name type="common">Vanilla</name>
    <dbReference type="NCBI Taxonomy" id="51239"/>
    <lineage>
        <taxon>Eukaryota</taxon>
        <taxon>Viridiplantae</taxon>
        <taxon>Streptophyta</taxon>
        <taxon>Embryophyta</taxon>
        <taxon>Tracheophyta</taxon>
        <taxon>Spermatophyta</taxon>
        <taxon>Magnoliopsida</taxon>
        <taxon>Liliopsida</taxon>
        <taxon>Asparagales</taxon>
        <taxon>Orchidaceae</taxon>
        <taxon>Vanilloideae</taxon>
        <taxon>Vanilleae</taxon>
        <taxon>Vanilla</taxon>
    </lineage>
</organism>
<accession>A0A835V157</accession>
<feature type="signal peptide" evidence="1">
    <location>
        <begin position="1"/>
        <end position="22"/>
    </location>
</feature>
<dbReference type="EMBL" id="JADCNL010000005">
    <property type="protein sequence ID" value="KAG0481612.1"/>
    <property type="molecule type" value="Genomic_DNA"/>
</dbReference>
<keyword evidence="3" id="KW-1185">Reference proteome</keyword>
<sequence length="59" mass="5942">MAAKAFAPLVLCLLLVITQAPASTGYPACASTIGGITQKPIAQPYFAAKGRSCTCKAGV</sequence>
<name>A0A835V157_VANPL</name>
<protein>
    <submittedName>
        <fullName evidence="2">Uncharacterized protein</fullName>
    </submittedName>
</protein>
<dbReference type="Proteomes" id="UP000636800">
    <property type="component" value="Chromosome 5"/>
</dbReference>
<reference evidence="2 3" key="1">
    <citation type="journal article" date="2020" name="Nat. Food">
        <title>A phased Vanilla planifolia genome enables genetic improvement of flavour and production.</title>
        <authorList>
            <person name="Hasing T."/>
            <person name="Tang H."/>
            <person name="Brym M."/>
            <person name="Khazi F."/>
            <person name="Huang T."/>
            <person name="Chambers A.H."/>
        </authorList>
    </citation>
    <scope>NUCLEOTIDE SEQUENCE [LARGE SCALE GENOMIC DNA]</scope>
    <source>
        <tissue evidence="2">Leaf</tissue>
    </source>
</reference>
<evidence type="ECO:0000313" key="2">
    <source>
        <dbReference type="EMBL" id="KAG0481612.1"/>
    </source>
</evidence>
<keyword evidence="1" id="KW-0732">Signal</keyword>
<proteinExistence type="predicted"/>
<dbReference type="AlphaFoldDB" id="A0A835V157"/>
<evidence type="ECO:0000313" key="3">
    <source>
        <dbReference type="Proteomes" id="UP000636800"/>
    </source>
</evidence>
<comment type="caution">
    <text evidence="2">The sequence shown here is derived from an EMBL/GenBank/DDBJ whole genome shotgun (WGS) entry which is preliminary data.</text>
</comment>
<feature type="chain" id="PRO_5032903761" evidence="1">
    <location>
        <begin position="23"/>
        <end position="59"/>
    </location>
</feature>
<gene>
    <name evidence="2" type="ORF">HPP92_012470</name>
</gene>
<evidence type="ECO:0000256" key="1">
    <source>
        <dbReference type="SAM" id="SignalP"/>
    </source>
</evidence>